<evidence type="ECO:0000256" key="2">
    <source>
        <dbReference type="ARBA" id="ARBA00008954"/>
    </source>
</evidence>
<sequence length="456" mass="49645">MSKQATTLPKGFRGDMPNGFNPQDTSHLTSEDLAHVARRQRLLGPAYRLFYKSPVEISRAKGVFLYDKHGNEYLDAYNNVVSLGHSHPRVVEAIQKQLDVLCTHTRYMQEPLLDYAEALIATFGGELGRTGCAMFTCTGSEANDLALRIARYHTRKTGVIVTAEAYHGNSGAVAAISPSLGRKSALDPYLRTVAAPDSYRLPVEEIGRRMAEDVARQIADMERHGGGLAAFIADSVFSSDGLYVEPTDVLAPVAEVVRKAGGLFIADEVQSGFGRTGTQFWGHRRHRVDPDIVTMGKPMGNGYPVAGVVLRPELVADFGSSMRYFNTFGGNSVAIAAARAVLDTILEEGLLDNAVKIGAEILDGLRDLQKKYEFVGDVRGAGLYFAVELVKDRDRKTPDMDRALAAVNALRDRRILISATGADAHILKIRPPLIFTSANAARLLEGVDEALRSVQT</sequence>
<keyword evidence="6" id="KW-0032">Aminotransferase</keyword>
<dbReference type="InterPro" id="IPR015422">
    <property type="entry name" value="PyrdxlP-dep_Trfase_small"/>
</dbReference>
<dbReference type="EMBL" id="CP006990">
    <property type="protein sequence ID" value="AIC31157.1"/>
    <property type="molecule type" value="Genomic_DNA"/>
</dbReference>
<dbReference type="InterPro" id="IPR049704">
    <property type="entry name" value="Aminotrans_3_PPA_site"/>
</dbReference>
<dbReference type="Pfam" id="PF00202">
    <property type="entry name" value="Aminotran_3"/>
    <property type="match status" value="1"/>
</dbReference>
<dbReference type="RefSeq" id="WP_040142250.1">
    <property type="nucleotide sequence ID" value="NZ_CP006990.1"/>
</dbReference>
<dbReference type="PIRSF" id="PIRSF000521">
    <property type="entry name" value="Transaminase_4ab_Lys_Orn"/>
    <property type="match status" value="1"/>
</dbReference>
<dbReference type="InterPro" id="IPR015421">
    <property type="entry name" value="PyrdxlP-dep_Trfase_major"/>
</dbReference>
<dbReference type="Proteomes" id="UP000027180">
    <property type="component" value="Plasmid pRetIE4771d"/>
</dbReference>
<name>A0A060IBP6_RHIET</name>
<organism evidence="6 7">
    <name type="scientific">Rhizobium etli bv. mimosae str. IE4771</name>
    <dbReference type="NCBI Taxonomy" id="1432050"/>
    <lineage>
        <taxon>Bacteria</taxon>
        <taxon>Pseudomonadati</taxon>
        <taxon>Pseudomonadota</taxon>
        <taxon>Alphaproteobacteria</taxon>
        <taxon>Hyphomicrobiales</taxon>
        <taxon>Rhizobiaceae</taxon>
        <taxon>Rhizobium/Agrobacterium group</taxon>
        <taxon>Rhizobium</taxon>
    </lineage>
</organism>
<dbReference type="KEGG" id="rei:IE4771_PD00603"/>
<keyword evidence="6" id="KW-0808">Transferase</keyword>
<comment type="similarity">
    <text evidence="2 4">Belongs to the class-III pyridoxal-phosphate-dependent aminotransferase family.</text>
</comment>
<feature type="region of interest" description="Disordered" evidence="5">
    <location>
        <begin position="1"/>
        <end position="27"/>
    </location>
</feature>
<dbReference type="InterPro" id="IPR015424">
    <property type="entry name" value="PyrdxlP-dep_Trfase"/>
</dbReference>
<comment type="cofactor">
    <cofactor evidence="1">
        <name>pyridoxal 5'-phosphate</name>
        <dbReference type="ChEBI" id="CHEBI:597326"/>
    </cofactor>
</comment>
<dbReference type="PROSITE" id="PS00600">
    <property type="entry name" value="AA_TRANSFER_CLASS_3"/>
    <property type="match status" value="1"/>
</dbReference>
<dbReference type="Gene3D" id="3.90.1150.10">
    <property type="entry name" value="Aspartate Aminotransferase, domain 1"/>
    <property type="match status" value="1"/>
</dbReference>
<geneLocation type="plasmid" evidence="6 7">
    <name>pRetIE4771d</name>
</geneLocation>
<gene>
    <name evidence="6" type="ORF">IE4771_PD00603</name>
</gene>
<dbReference type="SUPFAM" id="SSF53383">
    <property type="entry name" value="PLP-dependent transferases"/>
    <property type="match status" value="1"/>
</dbReference>
<evidence type="ECO:0000256" key="1">
    <source>
        <dbReference type="ARBA" id="ARBA00001933"/>
    </source>
</evidence>
<evidence type="ECO:0000313" key="7">
    <source>
        <dbReference type="Proteomes" id="UP000027180"/>
    </source>
</evidence>
<dbReference type="OrthoDB" id="9801834at2"/>
<evidence type="ECO:0000256" key="4">
    <source>
        <dbReference type="RuleBase" id="RU003560"/>
    </source>
</evidence>
<proteinExistence type="inferred from homology"/>
<evidence type="ECO:0000313" key="6">
    <source>
        <dbReference type="EMBL" id="AIC31157.1"/>
    </source>
</evidence>
<dbReference type="PANTHER" id="PTHR45688:SF13">
    <property type="entry name" value="ALANINE--GLYOXYLATE AMINOTRANSFERASE 2-LIKE"/>
    <property type="match status" value="1"/>
</dbReference>
<evidence type="ECO:0000256" key="3">
    <source>
        <dbReference type="ARBA" id="ARBA00022898"/>
    </source>
</evidence>
<protein>
    <submittedName>
        <fullName evidence="6">Aminotransferase protein</fullName>
    </submittedName>
</protein>
<dbReference type="GO" id="GO:0008483">
    <property type="term" value="F:transaminase activity"/>
    <property type="evidence" value="ECO:0007669"/>
    <property type="project" value="UniProtKB-KW"/>
</dbReference>
<dbReference type="GO" id="GO:0030170">
    <property type="term" value="F:pyridoxal phosphate binding"/>
    <property type="evidence" value="ECO:0007669"/>
    <property type="project" value="InterPro"/>
</dbReference>
<dbReference type="PANTHER" id="PTHR45688">
    <property type="match status" value="1"/>
</dbReference>
<keyword evidence="3 4" id="KW-0663">Pyridoxal phosphate</keyword>
<dbReference type="HOGENOM" id="CLU_016922_8_0_5"/>
<dbReference type="CDD" id="cd00610">
    <property type="entry name" value="OAT_like"/>
    <property type="match status" value="1"/>
</dbReference>
<dbReference type="InterPro" id="IPR005814">
    <property type="entry name" value="Aminotrans_3"/>
</dbReference>
<dbReference type="Gene3D" id="3.40.640.10">
    <property type="entry name" value="Type I PLP-dependent aspartate aminotransferase-like (Major domain)"/>
    <property type="match status" value="1"/>
</dbReference>
<evidence type="ECO:0000256" key="5">
    <source>
        <dbReference type="SAM" id="MobiDB-lite"/>
    </source>
</evidence>
<accession>A0A060IBP6</accession>
<dbReference type="AlphaFoldDB" id="A0A060IBP6"/>
<keyword evidence="6" id="KW-0614">Plasmid</keyword>
<reference evidence="6 7" key="1">
    <citation type="submission" date="2013-12" db="EMBL/GenBank/DDBJ databases">
        <title>Complete genome sequence of Rhizobium etli bv. mimosae IE4771.</title>
        <authorList>
            <person name="Bustos P."/>
            <person name="Santamaria R.I."/>
            <person name="Lozano L."/>
            <person name="Ormeno-Orrillo E."/>
            <person name="Rogel M.A."/>
            <person name="Romero D."/>
            <person name="Cevallos M.A."/>
            <person name="Martinez-Romero E."/>
            <person name="Gonzalez V."/>
        </authorList>
    </citation>
    <scope>NUCLEOTIDE SEQUENCE [LARGE SCALE GENOMIC DNA]</scope>
    <source>
        <strain evidence="6 7">IE4771</strain>
        <plasmid evidence="7">Plasmid pRetIE4771d</plasmid>
    </source>
</reference>